<gene>
    <name evidence="1" type="ORF">PPERSA_11599</name>
</gene>
<comment type="caution">
    <text evidence="1">The sequence shown here is derived from an EMBL/GenBank/DDBJ whole genome shotgun (WGS) entry which is preliminary data.</text>
</comment>
<dbReference type="AlphaFoldDB" id="A0A0V0Q9T5"/>
<protein>
    <submittedName>
        <fullName evidence="1">WD40-repeat-containing domain</fullName>
    </submittedName>
</protein>
<evidence type="ECO:0000313" key="2">
    <source>
        <dbReference type="Proteomes" id="UP000054937"/>
    </source>
</evidence>
<dbReference type="EMBL" id="LDAU01000223">
    <property type="protein sequence ID" value="KRW98998.1"/>
    <property type="molecule type" value="Genomic_DNA"/>
</dbReference>
<sequence>MLRIRMKMSTQIFNKIYLAVGYSNGEIFILDVQQSPPQIVGKCVSNVKSLVIDVQFPFDSVSQILAIYENGEAKVYFNGQNLAQEKLKNKNQVQPASYLEYYGVNWKFLTRSVKRYRDEQQELQISNAVFHPTVTFTGFQPFVMVGSKNGNILKFNSNKDIYKGQNFRYPIHRVVNNHIISPQDVEYPNEFQNFFKVDDNQEQVARKFEKLGRPQPEEHIYREFFIEHKKQIVFLSFLEDPSRFVSVDEKGYIYVWEYTKFFYSGSIGGYRPSTKNKVFLGINCFESKSNPMQLFPLANQKDFERESKKYFDQIFTDKDFQRKKINEKKQDARGAVVVTKDVLDPENTKQGDEAVIWKAMVDYSKRQVLELYEDKTQINIKKGYIKSGASLPENKQIILQMIMPHKIEENQEYIYFVRFDTQTCKLKKTKAILETPKLDRQDVIPFKVIENLQPFSMPYLFVCMKQGLFIISLSTGSIVSKIVTHINTIYNDLKFSNTYCSSFVNFFDESFFMGADYADGIWKFQVSDDNNKKNKLVISNLANDYFRLYLL</sequence>
<evidence type="ECO:0000313" key="1">
    <source>
        <dbReference type="EMBL" id="KRW98998.1"/>
    </source>
</evidence>
<accession>A0A0V0Q9T5</accession>
<dbReference type="InterPro" id="IPR036322">
    <property type="entry name" value="WD40_repeat_dom_sf"/>
</dbReference>
<keyword evidence="2" id="KW-1185">Reference proteome</keyword>
<dbReference type="Gene3D" id="2.130.10.10">
    <property type="entry name" value="YVTN repeat-like/Quinoprotein amine dehydrogenase"/>
    <property type="match status" value="1"/>
</dbReference>
<dbReference type="OrthoDB" id="291854at2759"/>
<proteinExistence type="predicted"/>
<dbReference type="InParanoid" id="A0A0V0Q9T5"/>
<dbReference type="InterPro" id="IPR015943">
    <property type="entry name" value="WD40/YVTN_repeat-like_dom_sf"/>
</dbReference>
<reference evidence="1 2" key="1">
    <citation type="journal article" date="2015" name="Sci. Rep.">
        <title>Genome of the facultative scuticociliatosis pathogen Pseudocohnilembus persalinus provides insight into its virulence through horizontal gene transfer.</title>
        <authorList>
            <person name="Xiong J."/>
            <person name="Wang G."/>
            <person name="Cheng J."/>
            <person name="Tian M."/>
            <person name="Pan X."/>
            <person name="Warren A."/>
            <person name="Jiang C."/>
            <person name="Yuan D."/>
            <person name="Miao W."/>
        </authorList>
    </citation>
    <scope>NUCLEOTIDE SEQUENCE [LARGE SCALE GENOMIC DNA]</scope>
    <source>
        <strain evidence="1">36N120E</strain>
    </source>
</reference>
<name>A0A0V0Q9T5_PSEPJ</name>
<organism evidence="1 2">
    <name type="scientific">Pseudocohnilembus persalinus</name>
    <name type="common">Ciliate</name>
    <dbReference type="NCBI Taxonomy" id="266149"/>
    <lineage>
        <taxon>Eukaryota</taxon>
        <taxon>Sar</taxon>
        <taxon>Alveolata</taxon>
        <taxon>Ciliophora</taxon>
        <taxon>Intramacronucleata</taxon>
        <taxon>Oligohymenophorea</taxon>
        <taxon>Scuticociliatia</taxon>
        <taxon>Philasterida</taxon>
        <taxon>Pseudocohnilembidae</taxon>
        <taxon>Pseudocohnilembus</taxon>
    </lineage>
</organism>
<dbReference type="Proteomes" id="UP000054937">
    <property type="component" value="Unassembled WGS sequence"/>
</dbReference>
<dbReference type="SUPFAM" id="SSF50978">
    <property type="entry name" value="WD40 repeat-like"/>
    <property type="match status" value="1"/>
</dbReference>